<organism evidence="1 2">
    <name type="scientific">Manihot esculenta</name>
    <name type="common">Cassava</name>
    <name type="synonym">Jatropha manihot</name>
    <dbReference type="NCBI Taxonomy" id="3983"/>
    <lineage>
        <taxon>Eukaryota</taxon>
        <taxon>Viridiplantae</taxon>
        <taxon>Streptophyta</taxon>
        <taxon>Embryophyta</taxon>
        <taxon>Tracheophyta</taxon>
        <taxon>Spermatophyta</taxon>
        <taxon>Magnoliopsida</taxon>
        <taxon>eudicotyledons</taxon>
        <taxon>Gunneridae</taxon>
        <taxon>Pentapetalae</taxon>
        <taxon>rosids</taxon>
        <taxon>fabids</taxon>
        <taxon>Malpighiales</taxon>
        <taxon>Euphorbiaceae</taxon>
        <taxon>Crotonoideae</taxon>
        <taxon>Manihoteae</taxon>
        <taxon>Manihot</taxon>
    </lineage>
</organism>
<protein>
    <submittedName>
        <fullName evidence="1">Uncharacterized protein</fullName>
    </submittedName>
</protein>
<name>A0ACB7HGB8_MANES</name>
<reference evidence="2" key="1">
    <citation type="journal article" date="2016" name="Nat. Biotechnol.">
        <title>Sequencing wild and cultivated cassava and related species reveals extensive interspecific hybridization and genetic diversity.</title>
        <authorList>
            <person name="Bredeson J.V."/>
            <person name="Lyons J.B."/>
            <person name="Prochnik S.E."/>
            <person name="Wu G.A."/>
            <person name="Ha C.M."/>
            <person name="Edsinger-Gonzales E."/>
            <person name="Grimwood J."/>
            <person name="Schmutz J."/>
            <person name="Rabbi I.Y."/>
            <person name="Egesi C."/>
            <person name="Nauluvula P."/>
            <person name="Lebot V."/>
            <person name="Ndunguru J."/>
            <person name="Mkamilo G."/>
            <person name="Bart R.S."/>
            <person name="Setter T.L."/>
            <person name="Gleadow R.M."/>
            <person name="Kulakow P."/>
            <person name="Ferguson M.E."/>
            <person name="Rounsley S."/>
            <person name="Rokhsar D.S."/>
        </authorList>
    </citation>
    <scope>NUCLEOTIDE SEQUENCE [LARGE SCALE GENOMIC DNA]</scope>
    <source>
        <strain evidence="2">cv. AM560-2</strain>
    </source>
</reference>
<keyword evidence="2" id="KW-1185">Reference proteome</keyword>
<accession>A0ACB7HGB8</accession>
<evidence type="ECO:0000313" key="1">
    <source>
        <dbReference type="EMBL" id="KAG8651039.1"/>
    </source>
</evidence>
<evidence type="ECO:0000313" key="2">
    <source>
        <dbReference type="Proteomes" id="UP000091857"/>
    </source>
</evidence>
<proteinExistence type="predicted"/>
<dbReference type="Proteomes" id="UP000091857">
    <property type="component" value="Chromosome 7"/>
</dbReference>
<sequence>MWTSIVPEHLATHNYENWRIWMKNYLLAHGLWDVVEATAETPNPEQAEFKDWQKKNAAALYAIHVSCSLDVFLKIKEIDLASLCWNALADIKVECLPEPRPMLQSGTEGGISGGEKENVYLQFRPLCLAIENGDCKAVKEFLEECPEAVREKLTRFGNTALHLAASNGDVKLVEELVKLMKEEDLEILNNNNETALNIAAGSGILRLAECMINKNKKLACVTGTTHIPVIVACSTGHRDMTYYLYSVTPLDFLHPEVGAFGSLLLHEAIGNQFFDIALDLVQNCPFMAIRRNHLGTNPLIEFSNLTHLFPESSRLSFWQRCIYSCINVQQRASSKDVRIYIPQYGPNEDGNFLMRVLNQLRSLGSKFLELSGIKQIYDLKLIHTQALQLLDRICDGAISSLDDSKVEEYGIYEAYFTAIQNGIVEIVTKIIKAHPPLLTVQELASDNNILLNAVKFRQEKVFSLVYGLDTRKNVLLVGCDKNNNNMLHLAAMLAPPHRLARISGAALQMQRELQWYKEVESILKPPYKEYVNKFGVKPTQMFSDTHKFLMAEGEKWMKDTATSCTVVGALIITIMFTAAFTVPGGNIQDTGYPMFLHEKAFMVFIIADAISLFSSSTSVLMFLGILTSRYAEDDFLKSLPTKLIIGLSTLFFSIATMMVSFCATLILMLEGELNLIIPLVLLASIPVTLFIFLQFPLLVEIFISTYGPGIFDRKGKYLHK</sequence>
<gene>
    <name evidence="1" type="ORF">MANES_07G088350v8</name>
</gene>
<dbReference type="EMBL" id="CM004393">
    <property type="protein sequence ID" value="KAG8651039.1"/>
    <property type="molecule type" value="Genomic_DNA"/>
</dbReference>
<comment type="caution">
    <text evidence="1">The sequence shown here is derived from an EMBL/GenBank/DDBJ whole genome shotgun (WGS) entry which is preliminary data.</text>
</comment>